<name>I1HYU1_BRADI</name>
<evidence type="ECO:0000259" key="1">
    <source>
        <dbReference type="Pfam" id="PF07762"/>
    </source>
</evidence>
<dbReference type="PANTHER" id="PTHR33074:SF57">
    <property type="entry name" value="DUF1618 DOMAIN-CONTAINING PROTEIN"/>
    <property type="match status" value="1"/>
</dbReference>
<keyword evidence="4" id="KW-1185">Reference proteome</keyword>
<proteinExistence type="predicted"/>
<dbReference type="STRING" id="15368.I1HYU1"/>
<dbReference type="OMA" id="FEGEVCH"/>
<dbReference type="EnsemblPlants" id="KQJ94069">
    <property type="protein sequence ID" value="KQJ94069"/>
    <property type="gene ID" value="BRADI_3g08310v3"/>
</dbReference>
<dbReference type="eggNOG" id="ENOG502R88B">
    <property type="taxonomic scope" value="Eukaryota"/>
</dbReference>
<dbReference type="OrthoDB" id="668059at2759"/>
<dbReference type="KEGG" id="bdi:100844581"/>
<dbReference type="ExpressionAtlas" id="I1HYU1">
    <property type="expression patterns" value="baseline"/>
</dbReference>
<dbReference type="GeneID" id="100844581"/>
<evidence type="ECO:0000313" key="4">
    <source>
        <dbReference type="Proteomes" id="UP000008810"/>
    </source>
</evidence>
<evidence type="ECO:0000313" key="2">
    <source>
        <dbReference type="EMBL" id="KQJ94069.1"/>
    </source>
</evidence>
<dbReference type="AlphaFoldDB" id="I1HYU1"/>
<reference evidence="3" key="3">
    <citation type="submission" date="2018-08" db="UniProtKB">
        <authorList>
            <consortium name="EnsemblPlants"/>
        </authorList>
    </citation>
    <scope>IDENTIFICATION</scope>
    <source>
        <strain evidence="3">cv. Bd21</strain>
    </source>
</reference>
<reference evidence="2 3" key="1">
    <citation type="journal article" date="2010" name="Nature">
        <title>Genome sequencing and analysis of the model grass Brachypodium distachyon.</title>
        <authorList>
            <consortium name="International Brachypodium Initiative"/>
        </authorList>
    </citation>
    <scope>NUCLEOTIDE SEQUENCE [LARGE SCALE GENOMIC DNA]</scope>
    <source>
        <strain evidence="2 3">Bd21</strain>
    </source>
</reference>
<dbReference type="PANTHER" id="PTHR33074">
    <property type="entry name" value="EXPRESSED PROTEIN-RELATED"/>
    <property type="match status" value="1"/>
</dbReference>
<accession>I1HYU1</accession>
<evidence type="ECO:0000313" key="3">
    <source>
        <dbReference type="EnsemblPlants" id="KQJ94069"/>
    </source>
</evidence>
<organism evidence="3">
    <name type="scientific">Brachypodium distachyon</name>
    <name type="common">Purple false brome</name>
    <name type="synonym">Trachynia distachya</name>
    <dbReference type="NCBI Taxonomy" id="15368"/>
    <lineage>
        <taxon>Eukaryota</taxon>
        <taxon>Viridiplantae</taxon>
        <taxon>Streptophyta</taxon>
        <taxon>Embryophyta</taxon>
        <taxon>Tracheophyta</taxon>
        <taxon>Spermatophyta</taxon>
        <taxon>Magnoliopsida</taxon>
        <taxon>Liliopsida</taxon>
        <taxon>Poales</taxon>
        <taxon>Poaceae</taxon>
        <taxon>BOP clade</taxon>
        <taxon>Pooideae</taxon>
        <taxon>Stipodae</taxon>
        <taxon>Brachypodieae</taxon>
        <taxon>Brachypodium</taxon>
    </lineage>
</organism>
<dbReference type="EMBL" id="CM000882">
    <property type="protein sequence ID" value="KQJ94069.1"/>
    <property type="molecule type" value="Genomic_DNA"/>
</dbReference>
<dbReference type="Pfam" id="PF07762">
    <property type="entry name" value="DUF1618"/>
    <property type="match status" value="1"/>
</dbReference>
<dbReference type="Proteomes" id="UP000008810">
    <property type="component" value="Chromosome 3"/>
</dbReference>
<gene>
    <name evidence="3" type="primary">LOC100844581</name>
    <name evidence="2" type="ORF">BRADI_3g08310v3</name>
</gene>
<reference evidence="2" key="2">
    <citation type="submission" date="2017-06" db="EMBL/GenBank/DDBJ databases">
        <title>WGS assembly of Brachypodium distachyon.</title>
        <authorList>
            <consortium name="The International Brachypodium Initiative"/>
            <person name="Lucas S."/>
            <person name="Harmon-Smith M."/>
            <person name="Lail K."/>
            <person name="Tice H."/>
            <person name="Grimwood J."/>
            <person name="Bruce D."/>
            <person name="Barry K."/>
            <person name="Shu S."/>
            <person name="Lindquist E."/>
            <person name="Wang M."/>
            <person name="Pitluck S."/>
            <person name="Vogel J.P."/>
            <person name="Garvin D.F."/>
            <person name="Mockler T.C."/>
            <person name="Schmutz J."/>
            <person name="Rokhsar D."/>
            <person name="Bevan M.W."/>
        </authorList>
    </citation>
    <scope>NUCLEOTIDE SEQUENCE</scope>
    <source>
        <strain evidence="2">Bd21</strain>
    </source>
</reference>
<feature type="domain" description="DUF1618" evidence="1">
    <location>
        <begin position="245"/>
        <end position="389"/>
    </location>
</feature>
<dbReference type="InterPro" id="IPR011676">
    <property type="entry name" value="DUF1618"/>
</dbReference>
<dbReference type="RefSeq" id="XP_003571124.1">
    <property type="nucleotide sequence ID" value="XM_003571076.4"/>
</dbReference>
<protein>
    <recommendedName>
        <fullName evidence="1">DUF1618 domain-containing protein</fullName>
    </recommendedName>
</protein>
<sequence>MAAPDGDGVILSDLSQRVDKEKRPRCLPENHRFRIRPPIHHPSFMDDPPPESIVLDAQAYLDDRTNASTAEGCTARGHRIKVTFWISHPPRVSYFTVHFPDLPEPSGKIGELPRIVRTDGDLVLLRVSVCPPGLRLRPEFNDHIIYRAGSKTLQVLPLNPDRKRLPCDAQVGLLNCHDDTGRFFVAALSSVYRRGHYKLELYDSRKRIWSTKPMYVESSQAHDYSFTSTTKVITIGGKRGSIGFVDLLQGILICDVLMGDDNILRYIRLPFLMASNKMCRDPPTCDRDITVSQGYIKYFDMCVHAEPGSCIGTSYTSQDWEAATWKWVDSEKNWHMEYRLKASNVLVDKSHYELLPNPLHPHGPTEMKPTLRRLHVGHPALSMHDDTVYIMAKVHHMDSHKAWMLAVDMRNKTLNGVADFRPERTYRFNLTYLQSKISKHLAKRSSNSRHFEGEVCHHLLKFRTTADQRRHKDHALSGHELQGGCTKVMGAFAT</sequence>
<dbReference type="Gramene" id="KQJ94069">
    <property type="protein sequence ID" value="KQJ94069"/>
    <property type="gene ID" value="BRADI_3g08310v3"/>
</dbReference>